<gene>
    <name evidence="1" type="ORF">F5878DRAFT_560507</name>
</gene>
<reference evidence="1" key="1">
    <citation type="submission" date="2022-08" db="EMBL/GenBank/DDBJ databases">
        <authorList>
            <consortium name="DOE Joint Genome Institute"/>
            <person name="Min B."/>
            <person name="Riley R."/>
            <person name="Sierra-Patev S."/>
            <person name="Naranjo-Ortiz M."/>
            <person name="Looney B."/>
            <person name="Konkel Z."/>
            <person name="Slot J.C."/>
            <person name="Sakamoto Y."/>
            <person name="Steenwyk J.L."/>
            <person name="Rokas A."/>
            <person name="Carro J."/>
            <person name="Camarero S."/>
            <person name="Ferreira P."/>
            <person name="Molpeceres G."/>
            <person name="Ruiz-Duenas F.J."/>
            <person name="Serrano A."/>
            <person name="Henrissat B."/>
            <person name="Drula E."/>
            <person name="Hughes K.W."/>
            <person name="Mata J.L."/>
            <person name="Ishikawa N.K."/>
            <person name="Vargas-Isla R."/>
            <person name="Ushijima S."/>
            <person name="Smith C.A."/>
            <person name="Ahrendt S."/>
            <person name="Andreopoulos W."/>
            <person name="He G."/>
            <person name="Labutti K."/>
            <person name="Lipzen A."/>
            <person name="Ng V."/>
            <person name="Sandor L."/>
            <person name="Barry K."/>
            <person name="Martinez A.T."/>
            <person name="Xiao Y."/>
            <person name="Gibbons J.G."/>
            <person name="Terashima K."/>
            <person name="Hibbett D.S."/>
            <person name="Grigoriev I.V."/>
        </authorList>
    </citation>
    <scope>NUCLEOTIDE SEQUENCE</scope>
    <source>
        <strain evidence="1">TFB9207</strain>
    </source>
</reference>
<proteinExistence type="predicted"/>
<dbReference type="EMBL" id="MU806118">
    <property type="protein sequence ID" value="KAJ3839601.1"/>
    <property type="molecule type" value="Genomic_DNA"/>
</dbReference>
<name>A0AA38PBL6_9AGAR</name>
<evidence type="ECO:0000313" key="2">
    <source>
        <dbReference type="Proteomes" id="UP001163846"/>
    </source>
</evidence>
<comment type="caution">
    <text evidence="1">The sequence shown here is derived from an EMBL/GenBank/DDBJ whole genome shotgun (WGS) entry which is preliminary data.</text>
</comment>
<sequence>MSEAFPSPFSHLLHTNYAASAEETRAIRQLIHSPRQELSMLTEDIDRVQETLNKLVHRQTLLKTHVDAHLALISPFRRLPREIILEIFIQCLPTDRNSTRSLTEAPLLLTMISKDLRELALSIPQLWTNIHVFLPHCSLNGQMDVDQMEELVQRRREGVERWLTRSGYLPLSISVHLSGYGRLTGSDSASYISFLECIVSFAPRWQRIQLHLSPFFVNLLNTLVNDLKPEDVPWLESVEIFYNSGAENGRASAGVYPSYTSHQKPLLPLGDLIVVHHPYNRSPSIIIPKTCINSNFLGATSPCNPVAAIHD</sequence>
<evidence type="ECO:0008006" key="3">
    <source>
        <dbReference type="Google" id="ProtNLM"/>
    </source>
</evidence>
<keyword evidence="2" id="KW-1185">Reference proteome</keyword>
<dbReference type="AlphaFoldDB" id="A0AA38PBL6"/>
<accession>A0AA38PBL6</accession>
<evidence type="ECO:0000313" key="1">
    <source>
        <dbReference type="EMBL" id="KAJ3839601.1"/>
    </source>
</evidence>
<organism evidence="1 2">
    <name type="scientific">Lentinula raphanica</name>
    <dbReference type="NCBI Taxonomy" id="153919"/>
    <lineage>
        <taxon>Eukaryota</taxon>
        <taxon>Fungi</taxon>
        <taxon>Dikarya</taxon>
        <taxon>Basidiomycota</taxon>
        <taxon>Agaricomycotina</taxon>
        <taxon>Agaricomycetes</taxon>
        <taxon>Agaricomycetidae</taxon>
        <taxon>Agaricales</taxon>
        <taxon>Marasmiineae</taxon>
        <taxon>Omphalotaceae</taxon>
        <taxon>Lentinula</taxon>
    </lineage>
</organism>
<dbReference type="Proteomes" id="UP001163846">
    <property type="component" value="Unassembled WGS sequence"/>
</dbReference>
<protein>
    <recommendedName>
        <fullName evidence="3">F-box domain-containing protein</fullName>
    </recommendedName>
</protein>